<dbReference type="Proteomes" id="UP000541444">
    <property type="component" value="Unassembled WGS sequence"/>
</dbReference>
<evidence type="ECO:0000313" key="1">
    <source>
        <dbReference type="EMBL" id="KAF6156961.1"/>
    </source>
</evidence>
<gene>
    <name evidence="1" type="ORF">GIB67_039722</name>
</gene>
<accession>A0A7J7MQ02</accession>
<evidence type="ECO:0000313" key="2">
    <source>
        <dbReference type="Proteomes" id="UP000541444"/>
    </source>
</evidence>
<dbReference type="EMBL" id="JACGCM010001289">
    <property type="protein sequence ID" value="KAF6156961.1"/>
    <property type="molecule type" value="Genomic_DNA"/>
</dbReference>
<sequence length="86" mass="9687">ILSSPCSPNSTQFFTVIFAVSFELLLLEGVEATVTAQLLLPLWLIYFICCRLCCCYFEVLREGCFNHLQSPSNCHPFPIAAAFFCK</sequence>
<feature type="non-terminal residue" evidence="1">
    <location>
        <position position="86"/>
    </location>
</feature>
<organism evidence="1 2">
    <name type="scientific">Kingdonia uniflora</name>
    <dbReference type="NCBI Taxonomy" id="39325"/>
    <lineage>
        <taxon>Eukaryota</taxon>
        <taxon>Viridiplantae</taxon>
        <taxon>Streptophyta</taxon>
        <taxon>Embryophyta</taxon>
        <taxon>Tracheophyta</taxon>
        <taxon>Spermatophyta</taxon>
        <taxon>Magnoliopsida</taxon>
        <taxon>Ranunculales</taxon>
        <taxon>Circaeasteraceae</taxon>
        <taxon>Kingdonia</taxon>
    </lineage>
</organism>
<name>A0A7J7MQ02_9MAGN</name>
<protein>
    <submittedName>
        <fullName evidence="1">Uncharacterized protein</fullName>
    </submittedName>
</protein>
<dbReference type="AlphaFoldDB" id="A0A7J7MQ02"/>
<keyword evidence="2" id="KW-1185">Reference proteome</keyword>
<proteinExistence type="predicted"/>
<reference evidence="1 2" key="1">
    <citation type="journal article" date="2020" name="IScience">
        <title>Genome Sequencing of the Endangered Kingdonia uniflora (Circaeasteraceae, Ranunculales) Reveals Potential Mechanisms of Evolutionary Specialization.</title>
        <authorList>
            <person name="Sun Y."/>
            <person name="Deng T."/>
            <person name="Zhang A."/>
            <person name="Moore M.J."/>
            <person name="Landis J.B."/>
            <person name="Lin N."/>
            <person name="Zhang H."/>
            <person name="Zhang X."/>
            <person name="Huang J."/>
            <person name="Zhang X."/>
            <person name="Sun H."/>
            <person name="Wang H."/>
        </authorList>
    </citation>
    <scope>NUCLEOTIDE SEQUENCE [LARGE SCALE GENOMIC DNA]</scope>
    <source>
        <strain evidence="1">TB1705</strain>
        <tissue evidence="1">Leaf</tissue>
    </source>
</reference>
<comment type="caution">
    <text evidence="1">The sequence shown here is derived from an EMBL/GenBank/DDBJ whole genome shotgun (WGS) entry which is preliminary data.</text>
</comment>